<gene>
    <name evidence="1" type="ORF">J2Z49_000258</name>
</gene>
<evidence type="ECO:0000313" key="2">
    <source>
        <dbReference type="Proteomes" id="UP001225644"/>
    </source>
</evidence>
<evidence type="ECO:0008006" key="3">
    <source>
        <dbReference type="Google" id="ProtNLM"/>
    </source>
</evidence>
<sequence>MKTIYRCVILSIVIIIALVSGCSFTKIKSDNILNNGSNIINKDANIDGAFTTKLGANKEVDSIKIIEDFIKSIKNNDAEALKRITSPSGLIIIRNFSSGSGARGKDIRNLYLPDEIPSNLQFEVSGEVPIILHDLFKKEQIGIKDMPVERLNDLNFNFKDDSKSNILGPPTDEVRDICGKITSTKDTNNQYSSKIFRLGDKEIVLTESALVADSPIGVWAVFEKLNGKYFLRAVIDLR</sequence>
<protein>
    <recommendedName>
        <fullName evidence="3">Lipoprotein</fullName>
    </recommendedName>
</protein>
<dbReference type="EMBL" id="JAUSUX010000001">
    <property type="protein sequence ID" value="MDQ0285168.1"/>
    <property type="molecule type" value="Genomic_DNA"/>
</dbReference>
<dbReference type="RefSeq" id="WP_307399117.1">
    <property type="nucleotide sequence ID" value="NZ_JAUSUX010000001.1"/>
</dbReference>
<dbReference type="Proteomes" id="UP001225644">
    <property type="component" value="Unassembled WGS sequence"/>
</dbReference>
<evidence type="ECO:0000313" key="1">
    <source>
        <dbReference type="EMBL" id="MDQ0285168.1"/>
    </source>
</evidence>
<comment type="caution">
    <text evidence="1">The sequence shown here is derived from an EMBL/GenBank/DDBJ whole genome shotgun (WGS) entry which is preliminary data.</text>
</comment>
<reference evidence="1 2" key="1">
    <citation type="submission" date="2023-07" db="EMBL/GenBank/DDBJ databases">
        <title>Genomic Encyclopedia of Type Strains, Phase IV (KMG-IV): sequencing the most valuable type-strain genomes for metagenomic binning, comparative biology and taxonomic classification.</title>
        <authorList>
            <person name="Goeker M."/>
        </authorList>
    </citation>
    <scope>NUCLEOTIDE SEQUENCE [LARGE SCALE GENOMIC DNA]</scope>
    <source>
        <strain evidence="1 2">DSM 12396</strain>
    </source>
</reference>
<keyword evidence="2" id="KW-1185">Reference proteome</keyword>
<proteinExistence type="predicted"/>
<organism evidence="1 2">
    <name type="scientific">Desulfofundulus luciae</name>
    <dbReference type="NCBI Taxonomy" id="74702"/>
    <lineage>
        <taxon>Bacteria</taxon>
        <taxon>Bacillati</taxon>
        <taxon>Bacillota</taxon>
        <taxon>Clostridia</taxon>
        <taxon>Eubacteriales</taxon>
        <taxon>Peptococcaceae</taxon>
        <taxon>Desulfofundulus</taxon>
    </lineage>
</organism>
<dbReference type="PROSITE" id="PS51257">
    <property type="entry name" value="PROKAR_LIPOPROTEIN"/>
    <property type="match status" value="1"/>
</dbReference>
<accession>A0ABU0AY39</accession>
<name>A0ABU0AY39_9FIRM</name>